<name>A0A2S4UZC1_9BASI</name>
<organism evidence="1 2">
    <name type="scientific">Puccinia striiformis</name>
    <dbReference type="NCBI Taxonomy" id="27350"/>
    <lineage>
        <taxon>Eukaryota</taxon>
        <taxon>Fungi</taxon>
        <taxon>Dikarya</taxon>
        <taxon>Basidiomycota</taxon>
        <taxon>Pucciniomycotina</taxon>
        <taxon>Pucciniomycetes</taxon>
        <taxon>Pucciniales</taxon>
        <taxon>Pucciniaceae</taxon>
        <taxon>Puccinia</taxon>
    </lineage>
</organism>
<dbReference type="VEuPathDB" id="FungiDB:PSHT_04219"/>
<dbReference type="EMBL" id="PKSL01000139">
    <property type="protein sequence ID" value="POW02617.1"/>
    <property type="molecule type" value="Genomic_DNA"/>
</dbReference>
<sequence>MKNVELKVRFVVMDNMSAKYFILGNDYLVTYKISLLNKDRRQFTIGSRVFDFDESINAIAQEGNTDSSFVTEVLSDAKLAPSLSESQHKELLGILLKHRNALPPPTSLLELSEVMK</sequence>
<reference evidence="1" key="1">
    <citation type="submission" date="2017-12" db="EMBL/GenBank/DDBJ databases">
        <title>Gene loss provides genomic basis for host adaptation in cereal stripe rust fungi.</title>
        <authorList>
            <person name="Xia C."/>
        </authorList>
    </citation>
    <scope>NUCLEOTIDE SEQUENCE [LARGE SCALE GENOMIC DNA]</scope>
    <source>
        <strain evidence="1">93-210</strain>
    </source>
</reference>
<accession>A0A2S4UZC1</accession>
<protein>
    <submittedName>
        <fullName evidence="1">Uncharacterized protein</fullName>
    </submittedName>
</protein>
<dbReference type="AlphaFoldDB" id="A0A2S4UZC1"/>
<evidence type="ECO:0000313" key="1">
    <source>
        <dbReference type="EMBL" id="POW02617.1"/>
    </source>
</evidence>
<evidence type="ECO:0000313" key="2">
    <source>
        <dbReference type="Proteomes" id="UP000239156"/>
    </source>
</evidence>
<gene>
    <name evidence="1" type="ORF">PSTT_11664</name>
</gene>
<proteinExistence type="predicted"/>
<dbReference type="VEuPathDB" id="FungiDB:PSTT_11664"/>
<keyword evidence="2" id="KW-1185">Reference proteome</keyword>
<dbReference type="Proteomes" id="UP000239156">
    <property type="component" value="Unassembled WGS sequence"/>
</dbReference>
<comment type="caution">
    <text evidence="1">The sequence shown here is derived from an EMBL/GenBank/DDBJ whole genome shotgun (WGS) entry which is preliminary data.</text>
</comment>